<evidence type="ECO:0000256" key="1">
    <source>
        <dbReference type="ARBA" id="ARBA00022987"/>
    </source>
</evidence>
<dbReference type="AlphaFoldDB" id="A0A3E0HHM8"/>
<keyword evidence="1" id="KW-0304">Gas vesicle</keyword>
<dbReference type="OrthoDB" id="3867411at2"/>
<dbReference type="Proteomes" id="UP000256269">
    <property type="component" value="Unassembled WGS sequence"/>
</dbReference>
<comment type="similarity">
    <text evidence="3">Belongs to the gas vesicle GvpF/GvpL family.</text>
</comment>
<dbReference type="PANTHER" id="PTHR36852">
    <property type="entry name" value="PROTEIN GVPL 2"/>
    <property type="match status" value="1"/>
</dbReference>
<proteinExistence type="inferred from homology"/>
<evidence type="ECO:0000256" key="3">
    <source>
        <dbReference type="ARBA" id="ARBA00035643"/>
    </source>
</evidence>
<evidence type="ECO:0000256" key="2">
    <source>
        <dbReference type="ARBA" id="ARBA00035108"/>
    </source>
</evidence>
<dbReference type="Pfam" id="PF06386">
    <property type="entry name" value="GvpL_GvpF"/>
    <property type="match status" value="1"/>
</dbReference>
<accession>A0A3E0HHM8</accession>
<organism evidence="4 5">
    <name type="scientific">Kutzneria buriramensis</name>
    <dbReference type="NCBI Taxonomy" id="1045776"/>
    <lineage>
        <taxon>Bacteria</taxon>
        <taxon>Bacillati</taxon>
        <taxon>Actinomycetota</taxon>
        <taxon>Actinomycetes</taxon>
        <taxon>Pseudonocardiales</taxon>
        <taxon>Pseudonocardiaceae</taxon>
        <taxon>Kutzneria</taxon>
    </lineage>
</organism>
<keyword evidence="5" id="KW-1185">Reference proteome</keyword>
<comment type="caution">
    <text evidence="4">The sequence shown here is derived from an EMBL/GenBank/DDBJ whole genome shotgun (WGS) entry which is preliminary data.</text>
</comment>
<dbReference type="GO" id="GO:0031411">
    <property type="term" value="C:gas vesicle"/>
    <property type="evidence" value="ECO:0007669"/>
    <property type="project" value="UniProtKB-SubCell"/>
</dbReference>
<sequence length="226" mass="24076">MTLLLYGIVRADHPLPPGLRAVVAGDLAVVVSDIGSSAELAAEDARAHLNVLCGLVVDGPILPLRFGSMAPDDQAVRDSALLPNAAAVRLELDRLTGMVEVRVQLAFDETAALEALADTDPDLAQPITGFDAAIARGRRIADHVKEWSRQRSGELLGGLSTAMVRLDEPDDGTQHWALLVRHDEIHRVAESIAAMPSTVTATALGPLPPYAFASLPTRTPSRWGFD</sequence>
<evidence type="ECO:0000313" key="4">
    <source>
        <dbReference type="EMBL" id="REH45999.1"/>
    </source>
</evidence>
<name>A0A3E0HHM8_9PSEU</name>
<dbReference type="InterPro" id="IPR009430">
    <property type="entry name" value="GvpL/GvpF"/>
</dbReference>
<dbReference type="GO" id="GO:0031412">
    <property type="term" value="P:gas vesicle organization"/>
    <property type="evidence" value="ECO:0007669"/>
    <property type="project" value="InterPro"/>
</dbReference>
<dbReference type="PANTHER" id="PTHR36852:SF1">
    <property type="entry name" value="PROTEIN GVPL 2"/>
    <property type="match status" value="1"/>
</dbReference>
<dbReference type="EMBL" id="QUNO01000007">
    <property type="protein sequence ID" value="REH45999.1"/>
    <property type="molecule type" value="Genomic_DNA"/>
</dbReference>
<protein>
    <submittedName>
        <fullName evidence="4">Gas vesicle protein GvpL/GvpF</fullName>
    </submittedName>
</protein>
<dbReference type="RefSeq" id="WP_116176164.1">
    <property type="nucleotide sequence ID" value="NZ_CP144375.1"/>
</dbReference>
<evidence type="ECO:0000313" key="5">
    <source>
        <dbReference type="Proteomes" id="UP000256269"/>
    </source>
</evidence>
<comment type="subcellular location">
    <subcellularLocation>
        <location evidence="2">Gas vesicle</location>
    </subcellularLocation>
</comment>
<reference evidence="4 5" key="1">
    <citation type="submission" date="2018-08" db="EMBL/GenBank/DDBJ databases">
        <title>Genomic Encyclopedia of Archaeal and Bacterial Type Strains, Phase II (KMG-II): from individual species to whole genera.</title>
        <authorList>
            <person name="Goeker M."/>
        </authorList>
    </citation>
    <scope>NUCLEOTIDE SEQUENCE [LARGE SCALE GENOMIC DNA]</scope>
    <source>
        <strain evidence="4 5">DSM 45791</strain>
    </source>
</reference>
<gene>
    <name evidence="4" type="ORF">BCF44_107131</name>
</gene>